<feature type="domain" description="DUF4232" evidence="3">
    <location>
        <begin position="58"/>
        <end position="176"/>
    </location>
</feature>
<keyword evidence="5" id="KW-1185">Reference proteome</keyword>
<feature type="signal peptide" evidence="2">
    <location>
        <begin position="1"/>
        <end position="21"/>
    </location>
</feature>
<sequence length="197" mass="20220">MRAKLRLVGAVAVFTAGLAVAACGPTAAHGTGGPPPPHSVRSSRPAAPAVSHGSLPTCRTHALKWTFTLLNAEGPGQQPNARLSAVNRGKDRCVFGGYPGVDVHNGKANSVDGVGRGRPAPVTLPKGEGVTVDVRYTPRGTKGASDLCVSESEAVVRAPQDAARAAVPITDTRHKTAKFKACGETMLLSPPRHTPGT</sequence>
<comment type="caution">
    <text evidence="4">The sequence shown here is derived from an EMBL/GenBank/DDBJ whole genome shotgun (WGS) entry which is preliminary data.</text>
</comment>
<evidence type="ECO:0000313" key="4">
    <source>
        <dbReference type="EMBL" id="MDF2255668.1"/>
    </source>
</evidence>
<evidence type="ECO:0000313" key="5">
    <source>
        <dbReference type="Proteomes" id="UP001220022"/>
    </source>
</evidence>
<dbReference type="InterPro" id="IPR025326">
    <property type="entry name" value="DUF4232"/>
</dbReference>
<dbReference type="Pfam" id="PF14016">
    <property type="entry name" value="DUF4232"/>
    <property type="match status" value="1"/>
</dbReference>
<evidence type="ECO:0000256" key="1">
    <source>
        <dbReference type="SAM" id="MobiDB-lite"/>
    </source>
</evidence>
<organism evidence="4 5">
    <name type="scientific">Streptantibioticus ferralitis</name>
    <dbReference type="NCBI Taxonomy" id="236510"/>
    <lineage>
        <taxon>Bacteria</taxon>
        <taxon>Bacillati</taxon>
        <taxon>Actinomycetota</taxon>
        <taxon>Actinomycetes</taxon>
        <taxon>Kitasatosporales</taxon>
        <taxon>Streptomycetaceae</taxon>
        <taxon>Streptantibioticus</taxon>
    </lineage>
</organism>
<dbReference type="RefSeq" id="WP_275810594.1">
    <property type="nucleotide sequence ID" value="NZ_BAAANM010000017.1"/>
</dbReference>
<feature type="compositionally biased region" description="Low complexity" evidence="1">
    <location>
        <begin position="39"/>
        <end position="52"/>
    </location>
</feature>
<dbReference type="EMBL" id="JARHTQ010000004">
    <property type="protein sequence ID" value="MDF2255668.1"/>
    <property type="molecule type" value="Genomic_DNA"/>
</dbReference>
<evidence type="ECO:0000256" key="2">
    <source>
        <dbReference type="SAM" id="SignalP"/>
    </source>
</evidence>
<keyword evidence="2" id="KW-0732">Signal</keyword>
<dbReference type="PROSITE" id="PS51257">
    <property type="entry name" value="PROKAR_LIPOPROTEIN"/>
    <property type="match status" value="1"/>
</dbReference>
<accession>A0ABT5YVP1</accession>
<reference evidence="4 5" key="1">
    <citation type="submission" date="2023-03" db="EMBL/GenBank/DDBJ databases">
        <title>Draft genome sequence of type strain Streptomyces ferralitis JCM 14344.</title>
        <authorList>
            <person name="Klaysubun C."/>
            <person name="Duangmal K."/>
        </authorList>
    </citation>
    <scope>NUCLEOTIDE SEQUENCE [LARGE SCALE GENOMIC DNA]</scope>
    <source>
        <strain evidence="4 5">JCM 14344</strain>
    </source>
</reference>
<name>A0ABT5YVP1_9ACTN</name>
<gene>
    <name evidence="4" type="ORF">P2L57_08015</name>
</gene>
<proteinExistence type="predicted"/>
<feature type="region of interest" description="Disordered" evidence="1">
    <location>
        <begin position="28"/>
        <end position="55"/>
    </location>
</feature>
<evidence type="ECO:0000259" key="3">
    <source>
        <dbReference type="Pfam" id="PF14016"/>
    </source>
</evidence>
<dbReference type="Proteomes" id="UP001220022">
    <property type="component" value="Unassembled WGS sequence"/>
</dbReference>
<protein>
    <submittedName>
        <fullName evidence="4">DUF4232 domain-containing protein</fullName>
    </submittedName>
</protein>
<feature type="chain" id="PRO_5047531136" evidence="2">
    <location>
        <begin position="22"/>
        <end position="197"/>
    </location>
</feature>